<evidence type="ECO:0000313" key="3">
    <source>
        <dbReference type="Proteomes" id="UP000018144"/>
    </source>
</evidence>
<evidence type="ECO:0000256" key="1">
    <source>
        <dbReference type="SAM" id="MobiDB-lite"/>
    </source>
</evidence>
<name>U4LKA7_PYROM</name>
<evidence type="ECO:0000313" key="2">
    <source>
        <dbReference type="EMBL" id="CCX32007.1"/>
    </source>
</evidence>
<reference evidence="2 3" key="1">
    <citation type="journal article" date="2013" name="PLoS Genet.">
        <title>The genome and development-dependent transcriptomes of Pyronema confluens: a window into fungal evolution.</title>
        <authorList>
            <person name="Traeger S."/>
            <person name="Altegoer F."/>
            <person name="Freitag M."/>
            <person name="Gabaldon T."/>
            <person name="Kempken F."/>
            <person name="Kumar A."/>
            <person name="Marcet-Houben M."/>
            <person name="Poggeler S."/>
            <person name="Stajich J.E."/>
            <person name="Nowrousian M."/>
        </authorList>
    </citation>
    <scope>NUCLEOTIDE SEQUENCE [LARGE SCALE GENOMIC DNA]</scope>
    <source>
        <strain evidence="3">CBS 100304</strain>
        <tissue evidence="2">Vegetative mycelium</tissue>
    </source>
</reference>
<keyword evidence="3" id="KW-1185">Reference proteome</keyword>
<sequence>MTAVESQYMETSTCEAAPRQQSRRHHSTTTFNIAKIVVRQAAADPTTPPWIDIRAFRRM</sequence>
<dbReference type="EMBL" id="HF935718">
    <property type="protein sequence ID" value="CCX32007.1"/>
    <property type="molecule type" value="Genomic_DNA"/>
</dbReference>
<feature type="region of interest" description="Disordered" evidence="1">
    <location>
        <begin position="1"/>
        <end position="27"/>
    </location>
</feature>
<proteinExistence type="predicted"/>
<gene>
    <name evidence="2" type="ORF">PCON_12102</name>
</gene>
<protein>
    <submittedName>
        <fullName evidence="2">Uncharacterized protein</fullName>
    </submittedName>
</protein>
<organism evidence="2 3">
    <name type="scientific">Pyronema omphalodes (strain CBS 100304)</name>
    <name type="common">Pyronema confluens</name>
    <dbReference type="NCBI Taxonomy" id="1076935"/>
    <lineage>
        <taxon>Eukaryota</taxon>
        <taxon>Fungi</taxon>
        <taxon>Dikarya</taxon>
        <taxon>Ascomycota</taxon>
        <taxon>Pezizomycotina</taxon>
        <taxon>Pezizomycetes</taxon>
        <taxon>Pezizales</taxon>
        <taxon>Pyronemataceae</taxon>
        <taxon>Pyronema</taxon>
    </lineage>
</organism>
<accession>U4LKA7</accession>
<dbReference type="Proteomes" id="UP000018144">
    <property type="component" value="Unassembled WGS sequence"/>
</dbReference>
<feature type="compositionally biased region" description="Polar residues" evidence="1">
    <location>
        <begin position="1"/>
        <end position="14"/>
    </location>
</feature>
<dbReference type="AlphaFoldDB" id="U4LKA7"/>